<reference evidence="4" key="1">
    <citation type="journal article" date="2019" name="Int. J. Syst. Evol. Microbiol.">
        <title>The Global Catalogue of Microorganisms (GCM) 10K type strain sequencing project: providing services to taxonomists for standard genome sequencing and annotation.</title>
        <authorList>
            <consortium name="The Broad Institute Genomics Platform"/>
            <consortium name="The Broad Institute Genome Sequencing Center for Infectious Disease"/>
            <person name="Wu L."/>
            <person name="Ma J."/>
        </authorList>
    </citation>
    <scope>NUCLEOTIDE SEQUENCE [LARGE SCALE GENOMIC DNA]</scope>
    <source>
        <strain evidence="4">CECT 9128</strain>
    </source>
</reference>
<dbReference type="Proteomes" id="UP001595793">
    <property type="component" value="Unassembled WGS sequence"/>
</dbReference>
<dbReference type="InterPro" id="IPR011006">
    <property type="entry name" value="CheY-like_superfamily"/>
</dbReference>
<evidence type="ECO:0000313" key="4">
    <source>
        <dbReference type="Proteomes" id="UP001595793"/>
    </source>
</evidence>
<dbReference type="SMART" id="SM00448">
    <property type="entry name" value="REC"/>
    <property type="match status" value="1"/>
</dbReference>
<sequence>MTPIILVDDQPIANFITKKLLQNAGYIENIKDFTDAFIALEEVKQVQNSIILLDLNMPGMSGWEFMDAMQNLGLENRVIILSSSTSEIDIARAKEYPYVMDYVVKPLNKTKFIKMAPLLEMD</sequence>
<dbReference type="CDD" id="cd00156">
    <property type="entry name" value="REC"/>
    <property type="match status" value="1"/>
</dbReference>
<keyword evidence="4" id="KW-1185">Reference proteome</keyword>
<feature type="modified residue" description="4-aspartylphosphate" evidence="1">
    <location>
        <position position="54"/>
    </location>
</feature>
<name>A0ABV8H6N1_9FLAO</name>
<dbReference type="InterPro" id="IPR001789">
    <property type="entry name" value="Sig_transdc_resp-reg_receiver"/>
</dbReference>
<organism evidence="3 4">
    <name type="scientific">Zunongwangia endophytica</name>
    <dbReference type="NCBI Taxonomy" id="1808945"/>
    <lineage>
        <taxon>Bacteria</taxon>
        <taxon>Pseudomonadati</taxon>
        <taxon>Bacteroidota</taxon>
        <taxon>Flavobacteriia</taxon>
        <taxon>Flavobacteriales</taxon>
        <taxon>Flavobacteriaceae</taxon>
        <taxon>Zunongwangia</taxon>
    </lineage>
</organism>
<dbReference type="PANTHER" id="PTHR44520:SF2">
    <property type="entry name" value="RESPONSE REGULATOR RCP1"/>
    <property type="match status" value="1"/>
</dbReference>
<accession>A0ABV8H6N1</accession>
<dbReference type="EMBL" id="JBHSAS010000006">
    <property type="protein sequence ID" value="MFC4027753.1"/>
    <property type="molecule type" value="Genomic_DNA"/>
</dbReference>
<dbReference type="RefSeq" id="WP_290233387.1">
    <property type="nucleotide sequence ID" value="NZ_JAUFPZ010000002.1"/>
</dbReference>
<protein>
    <submittedName>
        <fullName evidence="3">Response regulator</fullName>
    </submittedName>
</protein>
<dbReference type="InterPro" id="IPR052893">
    <property type="entry name" value="TCS_response_regulator"/>
</dbReference>
<comment type="caution">
    <text evidence="3">The sequence shown here is derived from an EMBL/GenBank/DDBJ whole genome shotgun (WGS) entry which is preliminary data.</text>
</comment>
<dbReference type="Gene3D" id="3.40.50.2300">
    <property type="match status" value="1"/>
</dbReference>
<evidence type="ECO:0000259" key="2">
    <source>
        <dbReference type="PROSITE" id="PS50110"/>
    </source>
</evidence>
<dbReference type="Pfam" id="PF00072">
    <property type="entry name" value="Response_reg"/>
    <property type="match status" value="1"/>
</dbReference>
<feature type="domain" description="Response regulatory" evidence="2">
    <location>
        <begin position="3"/>
        <end position="120"/>
    </location>
</feature>
<dbReference type="PROSITE" id="PS50110">
    <property type="entry name" value="RESPONSE_REGULATORY"/>
    <property type="match status" value="1"/>
</dbReference>
<evidence type="ECO:0000256" key="1">
    <source>
        <dbReference type="PROSITE-ProRule" id="PRU00169"/>
    </source>
</evidence>
<gene>
    <name evidence="3" type="ORF">ACFOS1_10090</name>
</gene>
<dbReference type="SUPFAM" id="SSF52172">
    <property type="entry name" value="CheY-like"/>
    <property type="match status" value="1"/>
</dbReference>
<keyword evidence="1" id="KW-0597">Phosphoprotein</keyword>
<dbReference type="PANTHER" id="PTHR44520">
    <property type="entry name" value="RESPONSE REGULATOR RCP1-RELATED"/>
    <property type="match status" value="1"/>
</dbReference>
<proteinExistence type="predicted"/>
<evidence type="ECO:0000313" key="3">
    <source>
        <dbReference type="EMBL" id="MFC4027753.1"/>
    </source>
</evidence>